<feature type="domain" description="Thioesterase" evidence="3">
    <location>
        <begin position="41"/>
        <end position="123"/>
    </location>
</feature>
<dbReference type="PATRIC" id="fig|46429.4.peg.1111"/>
<evidence type="ECO:0000259" key="3">
    <source>
        <dbReference type="Pfam" id="PF03061"/>
    </source>
</evidence>
<dbReference type="Pfam" id="PF03061">
    <property type="entry name" value="4HBT"/>
    <property type="match status" value="1"/>
</dbReference>
<evidence type="ECO:0000256" key="1">
    <source>
        <dbReference type="ARBA" id="ARBA00005953"/>
    </source>
</evidence>
<gene>
    <name evidence="4" type="ORF">BV95_01150</name>
</gene>
<dbReference type="InterPro" id="IPR006683">
    <property type="entry name" value="Thioestr_dom"/>
</dbReference>
<dbReference type="InterPro" id="IPR029069">
    <property type="entry name" value="HotDog_dom_sf"/>
</dbReference>
<evidence type="ECO:0000256" key="2">
    <source>
        <dbReference type="ARBA" id="ARBA00022801"/>
    </source>
</evidence>
<dbReference type="GO" id="GO:0047617">
    <property type="term" value="F:fatty acyl-CoA hydrolase activity"/>
    <property type="evidence" value="ECO:0007669"/>
    <property type="project" value="TreeGrafter"/>
</dbReference>
<sequence>MVKSPGMSVSDLLPAPATGRFIAAEHHFPLRVYFEDTDLSGLVYHANYLRYMERARSDMLRIAGIDQRGNLEGGEGVYAVTDLQLHYRRPAKLDDDLMVVSRVLKVGAASCSIHQRVMRGEELLTEGDVSVAFLTPQGRPRRQPKPWIDIFSRLMRGEDIHP</sequence>
<protein>
    <submittedName>
        <fullName evidence="4">4-hydroxybenzoyl-CoA thioesterase</fullName>
    </submittedName>
</protein>
<dbReference type="eggNOG" id="COG0824">
    <property type="taxonomic scope" value="Bacteria"/>
</dbReference>
<dbReference type="InterPro" id="IPR006684">
    <property type="entry name" value="YbgC/YbaW"/>
</dbReference>
<dbReference type="Proteomes" id="UP000028411">
    <property type="component" value="Unassembled WGS sequence"/>
</dbReference>
<dbReference type="PANTHER" id="PTHR31793:SF37">
    <property type="entry name" value="ACYL-COA THIOESTER HYDROLASE YBGC"/>
    <property type="match status" value="1"/>
</dbReference>
<name>A0A081RHE2_SPHCR</name>
<dbReference type="FunFam" id="3.10.129.10:FF:000004">
    <property type="entry name" value="Tol-pal system-associated acyl-CoA thioesterase"/>
    <property type="match status" value="1"/>
</dbReference>
<proteinExistence type="inferred from homology"/>
<dbReference type="PIRSF" id="PIRSF003230">
    <property type="entry name" value="YbgC"/>
    <property type="match status" value="1"/>
</dbReference>
<dbReference type="AlphaFoldDB" id="A0A081RHE2"/>
<accession>A0A081RHE2</accession>
<dbReference type="PANTHER" id="PTHR31793">
    <property type="entry name" value="4-HYDROXYBENZOYL-COA THIOESTERASE FAMILY MEMBER"/>
    <property type="match status" value="1"/>
</dbReference>
<dbReference type="SUPFAM" id="SSF54637">
    <property type="entry name" value="Thioesterase/thiol ester dehydrase-isomerase"/>
    <property type="match status" value="1"/>
</dbReference>
<dbReference type="EMBL" id="JFHR01000009">
    <property type="protein sequence ID" value="KEQ54615.1"/>
    <property type="molecule type" value="Genomic_DNA"/>
</dbReference>
<comment type="similarity">
    <text evidence="1">Belongs to the 4-hydroxybenzoyl-CoA thioesterase family.</text>
</comment>
<comment type="caution">
    <text evidence="4">The sequence shown here is derived from an EMBL/GenBank/DDBJ whole genome shotgun (WGS) entry which is preliminary data.</text>
</comment>
<evidence type="ECO:0000313" key="4">
    <source>
        <dbReference type="EMBL" id="KEQ54615.1"/>
    </source>
</evidence>
<dbReference type="InterPro" id="IPR050563">
    <property type="entry name" value="4-hydroxybenzoyl-CoA_TE"/>
</dbReference>
<keyword evidence="2" id="KW-0378">Hydrolase</keyword>
<dbReference type="NCBIfam" id="TIGR00051">
    <property type="entry name" value="YbgC/FadM family acyl-CoA thioesterase"/>
    <property type="match status" value="1"/>
</dbReference>
<dbReference type="Gene3D" id="3.10.129.10">
    <property type="entry name" value="Hotdog Thioesterase"/>
    <property type="match status" value="1"/>
</dbReference>
<organism evidence="4 5">
    <name type="scientific">Sphingobium chlorophenolicum</name>
    <dbReference type="NCBI Taxonomy" id="46429"/>
    <lineage>
        <taxon>Bacteria</taxon>
        <taxon>Pseudomonadati</taxon>
        <taxon>Pseudomonadota</taxon>
        <taxon>Alphaproteobacteria</taxon>
        <taxon>Sphingomonadales</taxon>
        <taxon>Sphingomonadaceae</taxon>
        <taxon>Sphingobium</taxon>
    </lineage>
</organism>
<reference evidence="4 5" key="1">
    <citation type="submission" date="2014-02" db="EMBL/GenBank/DDBJ databases">
        <title>Whole genome sequence of Sphingobium chlorophenolicum NBRC 16172.</title>
        <authorList>
            <person name="Gan H.M."/>
            <person name="Gan H.Y."/>
            <person name="Chew T.H."/>
            <person name="Savka M.A."/>
        </authorList>
    </citation>
    <scope>NUCLEOTIDE SEQUENCE [LARGE SCALE GENOMIC DNA]</scope>
    <source>
        <strain evidence="4 5">NBRC 16172</strain>
    </source>
</reference>
<dbReference type="CDD" id="cd00586">
    <property type="entry name" value="4HBT"/>
    <property type="match status" value="1"/>
</dbReference>
<evidence type="ECO:0000313" key="5">
    <source>
        <dbReference type="Proteomes" id="UP000028411"/>
    </source>
</evidence>